<evidence type="ECO:0000313" key="3">
    <source>
        <dbReference type="Proteomes" id="UP001521184"/>
    </source>
</evidence>
<dbReference type="Proteomes" id="UP001521184">
    <property type="component" value="Unassembled WGS sequence"/>
</dbReference>
<gene>
    <name evidence="2" type="ORF">SLS58_009201</name>
</gene>
<feature type="compositionally biased region" description="Low complexity" evidence="1">
    <location>
        <begin position="8"/>
        <end position="18"/>
    </location>
</feature>
<protein>
    <submittedName>
        <fullName evidence="2">Uncharacterized protein</fullName>
    </submittedName>
</protein>
<proteinExistence type="predicted"/>
<evidence type="ECO:0000256" key="1">
    <source>
        <dbReference type="SAM" id="MobiDB-lite"/>
    </source>
</evidence>
<comment type="caution">
    <text evidence="2">The sequence shown here is derived from an EMBL/GenBank/DDBJ whole genome shotgun (WGS) entry which is preliminary data.</text>
</comment>
<sequence>MPDTDTHSTSAASSTSSSMPDRVRSLALGAKKSAPANDEPYHPSIRAVHTISPKAAIGETKYVSKGRPVVWGGAAWTRPQAHDASLQHALTRTFVDGARGLPTHVLLVPDAQGVRVCAARFDIMMLLFDDLEGLDWHDFVTEAKAFLAHVDGEKPSLVRRLTNRLMA</sequence>
<name>A0ABR3TDN9_9PEZI</name>
<dbReference type="EMBL" id="JAKEKT020000086">
    <property type="protein sequence ID" value="KAL1637671.1"/>
    <property type="molecule type" value="Genomic_DNA"/>
</dbReference>
<reference evidence="2 3" key="1">
    <citation type="journal article" date="2023" name="Plant Dis.">
        <title>First Report of Diplodia intermedia Causing Canker and Dieback Diseases on Apple Trees in Canada.</title>
        <authorList>
            <person name="Ellouze W."/>
            <person name="Ilyukhin E."/>
            <person name="Sulman M."/>
            <person name="Ali S."/>
        </authorList>
    </citation>
    <scope>NUCLEOTIDE SEQUENCE [LARGE SCALE GENOMIC DNA]</scope>
    <source>
        <strain evidence="2 3">M45-28</strain>
    </source>
</reference>
<keyword evidence="3" id="KW-1185">Reference proteome</keyword>
<feature type="region of interest" description="Disordered" evidence="1">
    <location>
        <begin position="1"/>
        <end position="22"/>
    </location>
</feature>
<organism evidence="2 3">
    <name type="scientific">Diplodia intermedia</name>
    <dbReference type="NCBI Taxonomy" id="856260"/>
    <lineage>
        <taxon>Eukaryota</taxon>
        <taxon>Fungi</taxon>
        <taxon>Dikarya</taxon>
        <taxon>Ascomycota</taxon>
        <taxon>Pezizomycotina</taxon>
        <taxon>Dothideomycetes</taxon>
        <taxon>Dothideomycetes incertae sedis</taxon>
        <taxon>Botryosphaeriales</taxon>
        <taxon>Botryosphaeriaceae</taxon>
        <taxon>Diplodia</taxon>
    </lineage>
</organism>
<evidence type="ECO:0000313" key="2">
    <source>
        <dbReference type="EMBL" id="KAL1637671.1"/>
    </source>
</evidence>
<accession>A0ABR3TDN9</accession>